<feature type="signal peptide" evidence="1">
    <location>
        <begin position="1"/>
        <end position="21"/>
    </location>
</feature>
<dbReference type="GeneID" id="6010972"/>
<accession>A8NKI2</accession>
<dbReference type="EMBL" id="AACS02000010">
    <property type="protein sequence ID" value="EAU87434.1"/>
    <property type="molecule type" value="Genomic_DNA"/>
</dbReference>
<dbReference type="InParanoid" id="A8NKI2"/>
<feature type="chain" id="PRO_5002724331" evidence="1">
    <location>
        <begin position="22"/>
        <end position="385"/>
    </location>
</feature>
<gene>
    <name evidence="2" type="ORF">CC1G_02193</name>
</gene>
<protein>
    <submittedName>
        <fullName evidence="2">Uncharacterized protein</fullName>
    </submittedName>
</protein>
<sequence length="385" mass="42770">MALYWLKELLVFHLLAWSTDPYPPTASSCVSWAHDLAQLAHCLNRFTVLHGSYDTLTYNQAQPTPLERRDWNALVQSVVAAEGDCRGVEIPASLRAFYGIETFYDDGTRYCLLAEHSTMSQHATRGWGSLIVRPTSSRTIHLSAPHPVYDTGSVEQAAGLFKLSGAKSLLLSGRARSAFLQPSNCTSPSTGGRYYYQTDPTHSKDEPFVEASIAIHSWQTSHGGCPNDSCAFIQIHAKSQWTCVEDQIFLSSGLGRSNASIDWYTDSTDRPIKRLQHELRKSFPSWNISLPHESNCALIASKNVFGRYINGVDRSDLCTTPSKVKDVTGEFVHVEQALEARADENIEAWARALRAAFPPPSSRFGESEASRSWLGAIARTLWELL</sequence>
<comment type="caution">
    <text evidence="2">The sequence shown here is derived from an EMBL/GenBank/DDBJ whole genome shotgun (WGS) entry which is preliminary data.</text>
</comment>
<evidence type="ECO:0000256" key="1">
    <source>
        <dbReference type="SAM" id="SignalP"/>
    </source>
</evidence>
<dbReference type="Proteomes" id="UP000001861">
    <property type="component" value="Unassembled WGS sequence"/>
</dbReference>
<dbReference type="RefSeq" id="XP_001834457.1">
    <property type="nucleotide sequence ID" value="XM_001834405.1"/>
</dbReference>
<proteinExistence type="predicted"/>
<dbReference type="eggNOG" id="ENOG502T0AE">
    <property type="taxonomic scope" value="Eukaryota"/>
</dbReference>
<dbReference type="OMA" id="DPAHNDQ"/>
<name>A8NKI2_COPC7</name>
<keyword evidence="3" id="KW-1185">Reference proteome</keyword>
<evidence type="ECO:0000313" key="2">
    <source>
        <dbReference type="EMBL" id="EAU87434.1"/>
    </source>
</evidence>
<dbReference type="OrthoDB" id="5803672at2759"/>
<dbReference type="AlphaFoldDB" id="A8NKI2"/>
<dbReference type="KEGG" id="cci:CC1G_02193"/>
<organism evidence="2 3">
    <name type="scientific">Coprinopsis cinerea (strain Okayama-7 / 130 / ATCC MYA-4618 / FGSC 9003)</name>
    <name type="common">Inky cap fungus</name>
    <name type="synonym">Hormographiella aspergillata</name>
    <dbReference type="NCBI Taxonomy" id="240176"/>
    <lineage>
        <taxon>Eukaryota</taxon>
        <taxon>Fungi</taxon>
        <taxon>Dikarya</taxon>
        <taxon>Basidiomycota</taxon>
        <taxon>Agaricomycotina</taxon>
        <taxon>Agaricomycetes</taxon>
        <taxon>Agaricomycetidae</taxon>
        <taxon>Agaricales</taxon>
        <taxon>Agaricineae</taxon>
        <taxon>Psathyrellaceae</taxon>
        <taxon>Coprinopsis</taxon>
    </lineage>
</organism>
<evidence type="ECO:0000313" key="3">
    <source>
        <dbReference type="Proteomes" id="UP000001861"/>
    </source>
</evidence>
<keyword evidence="1" id="KW-0732">Signal</keyword>
<reference evidence="2 3" key="1">
    <citation type="journal article" date="2010" name="Proc. Natl. Acad. Sci. U.S.A.">
        <title>Insights into evolution of multicellular fungi from the assembled chromosomes of the mushroom Coprinopsis cinerea (Coprinus cinereus).</title>
        <authorList>
            <person name="Stajich J.E."/>
            <person name="Wilke S.K."/>
            <person name="Ahren D."/>
            <person name="Au C.H."/>
            <person name="Birren B.W."/>
            <person name="Borodovsky M."/>
            <person name="Burns C."/>
            <person name="Canback B."/>
            <person name="Casselton L.A."/>
            <person name="Cheng C.K."/>
            <person name="Deng J."/>
            <person name="Dietrich F.S."/>
            <person name="Fargo D.C."/>
            <person name="Farman M.L."/>
            <person name="Gathman A.C."/>
            <person name="Goldberg J."/>
            <person name="Guigo R."/>
            <person name="Hoegger P.J."/>
            <person name="Hooker J.B."/>
            <person name="Huggins A."/>
            <person name="James T.Y."/>
            <person name="Kamada T."/>
            <person name="Kilaru S."/>
            <person name="Kodira C."/>
            <person name="Kues U."/>
            <person name="Kupfer D."/>
            <person name="Kwan H.S."/>
            <person name="Lomsadze A."/>
            <person name="Li W."/>
            <person name="Lilly W.W."/>
            <person name="Ma L.J."/>
            <person name="Mackey A.J."/>
            <person name="Manning G."/>
            <person name="Martin F."/>
            <person name="Muraguchi H."/>
            <person name="Natvig D.O."/>
            <person name="Palmerini H."/>
            <person name="Ramesh M.A."/>
            <person name="Rehmeyer C.J."/>
            <person name="Roe B.A."/>
            <person name="Shenoy N."/>
            <person name="Stanke M."/>
            <person name="Ter-Hovhannisyan V."/>
            <person name="Tunlid A."/>
            <person name="Velagapudi R."/>
            <person name="Vision T.J."/>
            <person name="Zeng Q."/>
            <person name="Zolan M.E."/>
            <person name="Pukkila P.J."/>
        </authorList>
    </citation>
    <scope>NUCLEOTIDE SEQUENCE [LARGE SCALE GENOMIC DNA]</scope>
    <source>
        <strain evidence="3">Okayama-7 / 130 / ATCC MYA-4618 / FGSC 9003</strain>
    </source>
</reference>
<dbReference type="VEuPathDB" id="FungiDB:CC1G_02193"/>